<protein>
    <submittedName>
        <fullName evidence="1">PadR family transcriptional regulator</fullName>
    </submittedName>
</protein>
<dbReference type="Proteomes" id="UP000594014">
    <property type="component" value="Chromosome"/>
</dbReference>
<evidence type="ECO:0000313" key="2">
    <source>
        <dbReference type="Proteomes" id="UP000594014"/>
    </source>
</evidence>
<gene>
    <name evidence="1" type="ORF">FRZ06_17980</name>
</gene>
<name>A0ACD1AFV0_9FIRM</name>
<evidence type="ECO:0000313" key="1">
    <source>
        <dbReference type="EMBL" id="QOX65098.1"/>
    </source>
</evidence>
<proteinExistence type="predicted"/>
<accession>A0ACD1AFV0</accession>
<sequence>MIPLYILGLLLRFGPQHGYQIRKLILDQLSDFTQIKLPTIYYHLERMEADGYLMASREKPGSRPEKTVYTVTEKGIQEFKNLLDQLLEFEYRPLFASDGAFFFSDHLDTEKLTSSLRAYEVRLNHSIETIHQHKLETLQFLPDEMNTSARIIFNHHQLHYDAELQWVRETLRLIEEH</sequence>
<organism evidence="1 2">
    <name type="scientific">Anoxybacterium hadale</name>
    <dbReference type="NCBI Taxonomy" id="3408580"/>
    <lineage>
        <taxon>Bacteria</taxon>
        <taxon>Bacillati</taxon>
        <taxon>Bacillota</taxon>
        <taxon>Clostridia</taxon>
        <taxon>Peptostreptococcales</taxon>
        <taxon>Anaerovoracaceae</taxon>
        <taxon>Anoxybacterium</taxon>
    </lineage>
</organism>
<reference evidence="1" key="1">
    <citation type="submission" date="2019-08" db="EMBL/GenBank/DDBJ databases">
        <title>Genome sequence of Clostridiales bacterium MT110.</title>
        <authorList>
            <person name="Cao J."/>
        </authorList>
    </citation>
    <scope>NUCLEOTIDE SEQUENCE</scope>
    <source>
        <strain evidence="1">MT110</strain>
    </source>
</reference>
<keyword evidence="2" id="KW-1185">Reference proteome</keyword>
<dbReference type="EMBL" id="CP042469">
    <property type="protein sequence ID" value="QOX65098.1"/>
    <property type="molecule type" value="Genomic_DNA"/>
</dbReference>